<dbReference type="InterPro" id="IPR007991">
    <property type="entry name" value="RNA_pol_I_trans_ini_fac_RRN3"/>
</dbReference>
<dbReference type="AlphaFoldDB" id="A0A915B3K8"/>
<proteinExistence type="inferred from homology"/>
<dbReference type="WBParaSite" id="PgR025_g096_t04">
    <property type="protein sequence ID" value="PgR025_g096_t04"/>
    <property type="gene ID" value="PgR025_g096"/>
</dbReference>
<sequence length="658" mass="74595">AQLWSAEHISGWPRESILVAVTARMTASIKTEDAVSGEAIILDFKAGKAAGIATYEKLCKAVDLIGRWQPDAVTHFIDQFVDIPHLLDASCKLLVRKLARIEWHIIPSHSRERFVNLLREVGIQHVCHTETVIACFMEHFAAKIRLNTTNDEDVANESASQRSQKFELVLNADEQKTIFSLAHQSLAFVLKCFPMAVKLLPKLVRRSYPHFSQPFLRYESFVRNALILSEYASDVRVEIWSVIFDGLAQIDAMISKRIESHVIPEDNEDSNDSSGVFLLDEEDDPLRIGILREDERSKDRIDKLDICLGYIFSYITKAHNKELPSEIGELIDWLPKQSSHDELDMQLRSIFEEHILMAHDVKHVSFVWLVSCSHEPEYMAEMLRWLWSLITRPGQSPNDWKKAQGAACYMGAFLSRAVTVDLSMSLEWMERMMHLCRNYINEVVDRSNSATAGIIRHGTFYALCQALLLTFCFRYKELVDTNELEAVRQWGFGHIVHSALEPLRFISRPVAQCFAIISRSLQLVYCNHVLPMASAEEKLPFEPLFPFDSFLLTQSSIFVRPLLRRFSPLAEDVGVLKRELRWHQATTLSGAMGFKSSDEAAGSLDFLDDLARDRDILSESLTAAGALSAASQSKVFTVYSASPGLCHFDGVSSLMDMN</sequence>
<dbReference type="PANTHER" id="PTHR12790:SF0">
    <property type="entry name" value="RNA POLYMERASE I-SPECIFIC TRANSCRIPTION INITIATION FACTOR RRN3-RELATED"/>
    <property type="match status" value="1"/>
</dbReference>
<evidence type="ECO:0000313" key="3">
    <source>
        <dbReference type="WBParaSite" id="PgR025_g096_t04"/>
    </source>
</evidence>
<dbReference type="PANTHER" id="PTHR12790">
    <property type="entry name" value="TRANSCRIPTION INITIATION FACTOR IA RRN3"/>
    <property type="match status" value="1"/>
</dbReference>
<comment type="similarity">
    <text evidence="1">Belongs to the RRN3 family.</text>
</comment>
<dbReference type="GO" id="GO:0001181">
    <property type="term" value="F:RNA polymerase I general transcription initiation factor activity"/>
    <property type="evidence" value="ECO:0007669"/>
    <property type="project" value="InterPro"/>
</dbReference>
<protein>
    <submittedName>
        <fullName evidence="3 4">RNA polymerase I-specific transcription initiation factor RRN3</fullName>
    </submittedName>
</protein>
<dbReference type="Proteomes" id="UP000887569">
    <property type="component" value="Unplaced"/>
</dbReference>
<evidence type="ECO:0000313" key="2">
    <source>
        <dbReference type="Proteomes" id="UP000887569"/>
    </source>
</evidence>
<evidence type="ECO:0000256" key="1">
    <source>
        <dbReference type="ARBA" id="ARBA00010098"/>
    </source>
</evidence>
<reference evidence="3 4" key="1">
    <citation type="submission" date="2022-11" db="UniProtKB">
        <authorList>
            <consortium name="WormBaseParasite"/>
        </authorList>
    </citation>
    <scope>IDENTIFICATION</scope>
</reference>
<evidence type="ECO:0000313" key="4">
    <source>
        <dbReference type="WBParaSite" id="PgR025_g096_t05"/>
    </source>
</evidence>
<name>A0A915B3K8_PARUN</name>
<dbReference type="GO" id="GO:0005634">
    <property type="term" value="C:nucleus"/>
    <property type="evidence" value="ECO:0007669"/>
    <property type="project" value="TreeGrafter"/>
</dbReference>
<dbReference type="Pfam" id="PF05327">
    <property type="entry name" value="RRN3"/>
    <property type="match status" value="1"/>
</dbReference>
<keyword evidence="2" id="KW-1185">Reference proteome</keyword>
<accession>A0A915B3K8</accession>
<organism evidence="2 4">
    <name type="scientific">Parascaris univalens</name>
    <name type="common">Nematode worm</name>
    <dbReference type="NCBI Taxonomy" id="6257"/>
    <lineage>
        <taxon>Eukaryota</taxon>
        <taxon>Metazoa</taxon>
        <taxon>Ecdysozoa</taxon>
        <taxon>Nematoda</taxon>
        <taxon>Chromadorea</taxon>
        <taxon>Rhabditida</taxon>
        <taxon>Spirurina</taxon>
        <taxon>Ascaridomorpha</taxon>
        <taxon>Ascaridoidea</taxon>
        <taxon>Ascarididae</taxon>
        <taxon>Parascaris</taxon>
    </lineage>
</organism>
<dbReference type="GO" id="GO:0001042">
    <property type="term" value="F:RNA polymerase I core binding"/>
    <property type="evidence" value="ECO:0007669"/>
    <property type="project" value="TreeGrafter"/>
</dbReference>
<dbReference type="GO" id="GO:0006361">
    <property type="term" value="P:transcription initiation at RNA polymerase I promoter"/>
    <property type="evidence" value="ECO:0007669"/>
    <property type="project" value="InterPro"/>
</dbReference>
<dbReference type="WBParaSite" id="PgR025_g096_t05">
    <property type="protein sequence ID" value="PgR025_g096_t05"/>
    <property type="gene ID" value="PgR025_g096"/>
</dbReference>